<dbReference type="Proteomes" id="UP001159329">
    <property type="component" value="Unassembled WGS sequence"/>
</dbReference>
<proteinExistence type="predicted"/>
<dbReference type="AlphaFoldDB" id="A0AA42IAY3"/>
<evidence type="ECO:0000313" key="2">
    <source>
        <dbReference type="Proteomes" id="UP001159329"/>
    </source>
</evidence>
<sequence length="84" mass="9401">MNSVKDVIHDAGGVSVVAVAVQLSERSIYKWIEKNAFPRSEYTGESNYIDTIAELSKKYSKEKILKIGMPKRAKSSINNNQLVI</sequence>
<comment type="caution">
    <text evidence="1">The sequence shown here is derived from an EMBL/GenBank/DDBJ whole genome shotgun (WGS) entry which is preliminary data.</text>
</comment>
<evidence type="ECO:0008006" key="3">
    <source>
        <dbReference type="Google" id="ProtNLM"/>
    </source>
</evidence>
<accession>A0AA42IAY3</accession>
<evidence type="ECO:0000313" key="1">
    <source>
        <dbReference type="EMBL" id="MDH0562873.1"/>
    </source>
</evidence>
<organism evidence="1 2">
    <name type="scientific">Acinetobacter courvalinii</name>
    <dbReference type="NCBI Taxonomy" id="280147"/>
    <lineage>
        <taxon>Bacteria</taxon>
        <taxon>Pseudomonadati</taxon>
        <taxon>Pseudomonadota</taxon>
        <taxon>Gammaproteobacteria</taxon>
        <taxon>Moraxellales</taxon>
        <taxon>Moraxellaceae</taxon>
        <taxon>Acinetobacter</taxon>
    </lineage>
</organism>
<name>A0AA42IAY3_9GAMM</name>
<protein>
    <recommendedName>
        <fullName evidence="3">DNA-binding protein</fullName>
    </recommendedName>
</protein>
<dbReference type="RefSeq" id="WP_032872797.1">
    <property type="nucleotide sequence ID" value="NZ_JAOEEO010000001.1"/>
</dbReference>
<gene>
    <name evidence="1" type="ORF">N7644_04160</name>
</gene>
<dbReference type="EMBL" id="JAOEEO010000001">
    <property type="protein sequence ID" value="MDH0562873.1"/>
    <property type="molecule type" value="Genomic_DNA"/>
</dbReference>
<reference evidence="1" key="1">
    <citation type="submission" date="2022-09" db="EMBL/GenBank/DDBJ databases">
        <title>Intensive care unit water sources are persistently colonized with multi-drug resistant bacteria and are the site of extensive horizontal gene transfer of antibiotic resistance genes.</title>
        <authorList>
            <person name="Diorio-Toth L."/>
        </authorList>
    </citation>
    <scope>NUCLEOTIDE SEQUENCE</scope>
    <source>
        <strain evidence="1">GD04005</strain>
    </source>
</reference>